<dbReference type="CDD" id="cd01949">
    <property type="entry name" value="GGDEF"/>
    <property type="match status" value="1"/>
</dbReference>
<keyword evidence="1" id="KW-1133">Transmembrane helix</keyword>
<feature type="domain" description="GGDEF" evidence="2">
    <location>
        <begin position="357"/>
        <end position="492"/>
    </location>
</feature>
<reference evidence="4" key="1">
    <citation type="journal article" date="2019" name="Int. J. Syst. Evol. Microbiol.">
        <title>The Global Catalogue of Microorganisms (GCM) 10K type strain sequencing project: providing services to taxonomists for standard genome sequencing and annotation.</title>
        <authorList>
            <consortium name="The Broad Institute Genomics Platform"/>
            <consortium name="The Broad Institute Genome Sequencing Center for Infectious Disease"/>
            <person name="Wu L."/>
            <person name="Ma J."/>
        </authorList>
    </citation>
    <scope>NUCLEOTIDE SEQUENCE [LARGE SCALE GENOMIC DNA]</scope>
    <source>
        <strain evidence="4">NCAIM B.02333</strain>
    </source>
</reference>
<dbReference type="InterPro" id="IPR043128">
    <property type="entry name" value="Rev_trsase/Diguanyl_cyclase"/>
</dbReference>
<evidence type="ECO:0000313" key="4">
    <source>
        <dbReference type="Proteomes" id="UP001595685"/>
    </source>
</evidence>
<dbReference type="PANTHER" id="PTHR46663">
    <property type="entry name" value="DIGUANYLATE CYCLASE DGCT-RELATED"/>
    <property type="match status" value="1"/>
</dbReference>
<evidence type="ECO:0000313" key="3">
    <source>
        <dbReference type="EMBL" id="MFC3688643.1"/>
    </source>
</evidence>
<feature type="transmembrane region" description="Helical" evidence="1">
    <location>
        <begin position="191"/>
        <end position="210"/>
    </location>
</feature>
<feature type="transmembrane region" description="Helical" evidence="1">
    <location>
        <begin position="97"/>
        <end position="114"/>
    </location>
</feature>
<dbReference type="InterPro" id="IPR029787">
    <property type="entry name" value="Nucleotide_cyclase"/>
</dbReference>
<sequence length="513" mass="53249">MAGTVAVVLGAAFGALVHALPGDRLLTTAVDDLVQLVAPLVASVLCATTARRATGPDRRLWWWLAAATASWAAGQTVWSWYELVLRRETPFPSPADAGFLAFPLLAATGLLLWHGGPYLSAGARDLIDGGLLAGALLMVSWKTALGAAMQDGAGPGLGFVLGLAYPVGDLVSATVVLLLVARTGVAARPHVALIAAGLLSLAVADSAYVYLLTVDGYSSGNAISAGWVTGFLLIGAAAFVGRDPGAAVDQRDEPTHGVLVLPYVAVAVALALVVQTALRGQVLSRPEVLLATALATLLLARQYLVVRDNDRLLREVRQREAALAHEVMHDGLTGLSNRAMLLQRLDQVVAGHRRHGRGLVVMFCDLDGFKAINDTYGHLAGDGVLREVALRLRAGVRSTDTVARPSGDEFAVLMEPPHDDPLRVAGRLISALSADVELPEGTVRTGVSIGIAVIPAGAPGGAVTSRSLIAAADSAMYSAKSGGKNRAVLVEVGVPGAARADETVGDDPLHRTR</sequence>
<comment type="caution">
    <text evidence="3">The sequence shown here is derived from an EMBL/GenBank/DDBJ whole genome shotgun (WGS) entry which is preliminary data.</text>
</comment>
<keyword evidence="1" id="KW-0472">Membrane</keyword>
<dbReference type="InterPro" id="IPR052163">
    <property type="entry name" value="DGC-Regulatory_Protein"/>
</dbReference>
<dbReference type="GO" id="GO:0052621">
    <property type="term" value="F:diguanylate cyclase activity"/>
    <property type="evidence" value="ECO:0007669"/>
    <property type="project" value="UniProtKB-EC"/>
</dbReference>
<dbReference type="SUPFAM" id="SSF55073">
    <property type="entry name" value="Nucleotide cyclase"/>
    <property type="match status" value="1"/>
</dbReference>
<feature type="transmembrane region" description="Helical" evidence="1">
    <location>
        <begin position="126"/>
        <end position="144"/>
    </location>
</feature>
<dbReference type="Proteomes" id="UP001595685">
    <property type="component" value="Unassembled WGS sequence"/>
</dbReference>
<organism evidence="3 4">
    <name type="scientific">Aquipuribacter hungaricus</name>
    <dbReference type="NCBI Taxonomy" id="545624"/>
    <lineage>
        <taxon>Bacteria</taxon>
        <taxon>Bacillati</taxon>
        <taxon>Actinomycetota</taxon>
        <taxon>Actinomycetes</taxon>
        <taxon>Micrococcales</taxon>
        <taxon>Intrasporangiaceae</taxon>
        <taxon>Aquipuribacter</taxon>
    </lineage>
</organism>
<feature type="transmembrane region" description="Helical" evidence="1">
    <location>
        <begin position="29"/>
        <end position="48"/>
    </location>
</feature>
<dbReference type="EMBL" id="JBHRWW010000005">
    <property type="protein sequence ID" value="MFC3688643.1"/>
    <property type="molecule type" value="Genomic_DNA"/>
</dbReference>
<dbReference type="InterPro" id="IPR000160">
    <property type="entry name" value="GGDEF_dom"/>
</dbReference>
<gene>
    <name evidence="3" type="ORF">ACFOLH_09850</name>
</gene>
<dbReference type="PANTHER" id="PTHR46663:SF2">
    <property type="entry name" value="GGDEF DOMAIN-CONTAINING PROTEIN"/>
    <property type="match status" value="1"/>
</dbReference>
<dbReference type="Pfam" id="PF00990">
    <property type="entry name" value="GGDEF"/>
    <property type="match status" value="1"/>
</dbReference>
<feature type="transmembrane region" description="Helical" evidence="1">
    <location>
        <begin position="222"/>
        <end position="240"/>
    </location>
</feature>
<dbReference type="SMART" id="SM00267">
    <property type="entry name" value="GGDEF"/>
    <property type="match status" value="1"/>
</dbReference>
<evidence type="ECO:0000259" key="2">
    <source>
        <dbReference type="PROSITE" id="PS50887"/>
    </source>
</evidence>
<proteinExistence type="predicted"/>
<evidence type="ECO:0000256" key="1">
    <source>
        <dbReference type="SAM" id="Phobius"/>
    </source>
</evidence>
<feature type="transmembrane region" description="Helical" evidence="1">
    <location>
        <begin position="156"/>
        <end position="179"/>
    </location>
</feature>
<dbReference type="PROSITE" id="PS50887">
    <property type="entry name" value="GGDEF"/>
    <property type="match status" value="1"/>
</dbReference>
<accession>A0ABV7WHA5</accession>
<protein>
    <submittedName>
        <fullName evidence="3">Diguanylate cyclase domain-containing protein</fullName>
        <ecNumber evidence="3">2.7.7.65</ecNumber>
    </submittedName>
</protein>
<keyword evidence="3" id="KW-0808">Transferase</keyword>
<dbReference type="NCBIfam" id="TIGR00254">
    <property type="entry name" value="GGDEF"/>
    <property type="match status" value="1"/>
</dbReference>
<keyword evidence="1" id="KW-0812">Transmembrane</keyword>
<dbReference type="RefSeq" id="WP_340295232.1">
    <property type="nucleotide sequence ID" value="NZ_JBBEOI010000219.1"/>
</dbReference>
<dbReference type="Gene3D" id="3.30.70.270">
    <property type="match status" value="1"/>
</dbReference>
<dbReference type="EC" id="2.7.7.65" evidence="3"/>
<feature type="transmembrane region" description="Helical" evidence="1">
    <location>
        <begin position="260"/>
        <end position="282"/>
    </location>
</feature>
<feature type="transmembrane region" description="Helical" evidence="1">
    <location>
        <begin position="60"/>
        <end position="81"/>
    </location>
</feature>
<keyword evidence="3" id="KW-0548">Nucleotidyltransferase</keyword>
<keyword evidence="4" id="KW-1185">Reference proteome</keyword>
<name>A0ABV7WHA5_9MICO</name>